<dbReference type="EMBL" id="HBEM01014844">
    <property type="protein sequence ID" value="CAD8449904.1"/>
    <property type="molecule type" value="Transcribed_RNA"/>
</dbReference>
<comment type="subcellular location">
    <subcellularLocation>
        <location evidence="4">Peroxisome membrane</location>
    </subcellularLocation>
</comment>
<dbReference type="Pfam" id="PF05648">
    <property type="entry name" value="PEX11"/>
    <property type="match status" value="1"/>
</dbReference>
<evidence type="ECO:0000256" key="4">
    <source>
        <dbReference type="ARBA" id="ARBA00046271"/>
    </source>
</evidence>
<proteinExistence type="predicted"/>
<keyword evidence="1" id="KW-0962">Peroxisome biogenesis</keyword>
<evidence type="ECO:0000256" key="3">
    <source>
        <dbReference type="ARBA" id="ARBA00023140"/>
    </source>
</evidence>
<reference evidence="6" key="1">
    <citation type="submission" date="2021-01" db="EMBL/GenBank/DDBJ databases">
        <authorList>
            <person name="Corre E."/>
            <person name="Pelletier E."/>
            <person name="Niang G."/>
            <person name="Scheremetjew M."/>
            <person name="Finn R."/>
            <person name="Kale V."/>
            <person name="Holt S."/>
            <person name="Cochrane G."/>
            <person name="Meng A."/>
            <person name="Brown T."/>
            <person name="Cohen L."/>
        </authorList>
    </citation>
    <scope>NUCLEOTIDE SEQUENCE</scope>
    <source>
        <strain evidence="6">CCMP2058</strain>
    </source>
</reference>
<dbReference type="PANTHER" id="PTHR12652">
    <property type="entry name" value="PEROXISOMAL BIOGENESIS FACTOR 11"/>
    <property type="match status" value="1"/>
</dbReference>
<dbReference type="GO" id="GO:0016559">
    <property type="term" value="P:peroxisome fission"/>
    <property type="evidence" value="ECO:0007669"/>
    <property type="project" value="InterPro"/>
</dbReference>
<evidence type="ECO:0000256" key="2">
    <source>
        <dbReference type="ARBA" id="ARBA00023136"/>
    </source>
</evidence>
<dbReference type="AlphaFoldDB" id="A0A7S0H1M5"/>
<keyword evidence="2 5" id="KW-0472">Membrane</keyword>
<name>A0A7S0H1M5_9EUKA</name>
<keyword evidence="5" id="KW-1133">Transmembrane helix</keyword>
<keyword evidence="3" id="KW-0576">Peroxisome</keyword>
<dbReference type="PANTHER" id="PTHR12652:SF50">
    <property type="entry name" value="PEROXIN 11"/>
    <property type="match status" value="1"/>
</dbReference>
<protein>
    <submittedName>
        <fullName evidence="6">Uncharacterized protein</fullName>
    </submittedName>
</protein>
<gene>
    <name evidence="6" type="ORF">LAMO00422_LOCUS10233</name>
</gene>
<keyword evidence="5" id="KW-0812">Transmembrane</keyword>
<accession>A0A7S0H1M5</accession>
<feature type="transmembrane region" description="Helical" evidence="5">
    <location>
        <begin position="155"/>
        <end position="175"/>
    </location>
</feature>
<sequence>MGDQQPALADMGKEKASLSTIDKILKFLANRDGHDKSLKFVQYGAKIFILLGKMYYQKNIPVAMKRFNNLYTVLRSSRFVSRLGYWINALSRVLTYINTGAIFKLSRDPYERIFELLDMLETLVQLLEGLLQDLVILSMFHALNPDINLRWRPLMNILWLICMLLSGVMMIRNLVNTVWVVETARLIKRHSSTDIKVIARNGNQSDKKPLRNRKKISMNTEAAVTDKVQTPNSPMSRFVNIKRHNSSRRLGVIDPDYATPTHRDFIVAEQKTNARLALTRLLPEEIYKAIKYCGDLTYCYADTLQVFGRDSTVVQWSKALGAMTSCVVALHLRWSRMFHSK</sequence>
<dbReference type="InterPro" id="IPR008733">
    <property type="entry name" value="PEX11"/>
</dbReference>
<organism evidence="6">
    <name type="scientific">Amorphochlora amoebiformis</name>
    <dbReference type="NCBI Taxonomy" id="1561963"/>
    <lineage>
        <taxon>Eukaryota</taxon>
        <taxon>Sar</taxon>
        <taxon>Rhizaria</taxon>
        <taxon>Cercozoa</taxon>
        <taxon>Chlorarachniophyceae</taxon>
        <taxon>Amorphochlora</taxon>
    </lineage>
</organism>
<evidence type="ECO:0000313" key="6">
    <source>
        <dbReference type="EMBL" id="CAD8449904.1"/>
    </source>
</evidence>
<dbReference type="GO" id="GO:0005778">
    <property type="term" value="C:peroxisomal membrane"/>
    <property type="evidence" value="ECO:0007669"/>
    <property type="project" value="UniProtKB-SubCell"/>
</dbReference>
<evidence type="ECO:0000256" key="1">
    <source>
        <dbReference type="ARBA" id="ARBA00022593"/>
    </source>
</evidence>
<evidence type="ECO:0000256" key="5">
    <source>
        <dbReference type="SAM" id="Phobius"/>
    </source>
</evidence>